<dbReference type="PANTHER" id="PTHR43798:SF5">
    <property type="entry name" value="MONOACYLGLYCEROL LIPASE ABHD6"/>
    <property type="match status" value="1"/>
</dbReference>
<keyword evidence="2" id="KW-0378">Hydrolase</keyword>
<accession>A0A327NJ28</accession>
<dbReference type="InterPro" id="IPR050266">
    <property type="entry name" value="AB_hydrolase_sf"/>
</dbReference>
<evidence type="ECO:0000313" key="3">
    <source>
        <dbReference type="Proteomes" id="UP000249016"/>
    </source>
</evidence>
<dbReference type="PRINTS" id="PR00111">
    <property type="entry name" value="ABHYDROLASE"/>
</dbReference>
<protein>
    <submittedName>
        <fullName evidence="2">Alpha/beta hydrolase</fullName>
    </submittedName>
</protein>
<dbReference type="AlphaFoldDB" id="A0A327NJ28"/>
<name>A0A327NJ28_9BACT</name>
<dbReference type="OrthoDB" id="9780932at2"/>
<dbReference type="GO" id="GO:0047372">
    <property type="term" value="F:monoacylglycerol lipase activity"/>
    <property type="evidence" value="ECO:0007669"/>
    <property type="project" value="TreeGrafter"/>
</dbReference>
<proteinExistence type="predicted"/>
<dbReference type="EMBL" id="QLII01000001">
    <property type="protein sequence ID" value="RAI74349.1"/>
    <property type="molecule type" value="Genomic_DNA"/>
</dbReference>
<dbReference type="SUPFAM" id="SSF53474">
    <property type="entry name" value="alpha/beta-Hydrolases"/>
    <property type="match status" value="1"/>
</dbReference>
<keyword evidence="3" id="KW-1185">Reference proteome</keyword>
<feature type="domain" description="AB hydrolase-1" evidence="1">
    <location>
        <begin position="23"/>
        <end position="254"/>
    </location>
</feature>
<dbReference type="GO" id="GO:0016020">
    <property type="term" value="C:membrane"/>
    <property type="evidence" value="ECO:0007669"/>
    <property type="project" value="TreeGrafter"/>
</dbReference>
<reference evidence="2 3" key="1">
    <citation type="submission" date="2018-06" db="EMBL/GenBank/DDBJ databases">
        <title>Spirosoma sp. HMF3257 Genome sequencing and assembly.</title>
        <authorList>
            <person name="Kang H."/>
            <person name="Cha I."/>
            <person name="Kim H."/>
            <person name="Kang J."/>
            <person name="Joh K."/>
        </authorList>
    </citation>
    <scope>NUCLEOTIDE SEQUENCE [LARGE SCALE GENOMIC DNA]</scope>
    <source>
        <strain evidence="2 3">HMF3257</strain>
    </source>
</reference>
<dbReference type="Gene3D" id="3.40.50.1820">
    <property type="entry name" value="alpha/beta hydrolase"/>
    <property type="match status" value="1"/>
</dbReference>
<dbReference type="InterPro" id="IPR000073">
    <property type="entry name" value="AB_hydrolase_1"/>
</dbReference>
<evidence type="ECO:0000313" key="2">
    <source>
        <dbReference type="EMBL" id="RAI74349.1"/>
    </source>
</evidence>
<dbReference type="Pfam" id="PF12697">
    <property type="entry name" value="Abhydrolase_6"/>
    <property type="match status" value="1"/>
</dbReference>
<dbReference type="PANTHER" id="PTHR43798">
    <property type="entry name" value="MONOACYLGLYCEROL LIPASE"/>
    <property type="match status" value="1"/>
</dbReference>
<sequence>MKSLIHEETAIHYVVAGNKLPTLVFVHGADIDLTYWKAQLAYFADHYSVIALDLPGHGKSGREKPQWSVKTMGEEVATFIKSLALEQVILIGHSMGGDVNLVAATTYPDPIIGFIGIDNFKNAGQPLSPQYQQQSKEIIRHMQADFANTNEQYARMVLLTPQTPDAVVKRVVQDYRNAYQPMATAIIEEVFEDGYKLEQDLLPKLPCKLHLINVDYSPTDEGPLQQYVTAGYEVHHMAGTSHFPMIENPHELNRLLEETIITEIPIPHEDY</sequence>
<organism evidence="2 3">
    <name type="scientific">Spirosoma telluris</name>
    <dbReference type="NCBI Taxonomy" id="2183553"/>
    <lineage>
        <taxon>Bacteria</taxon>
        <taxon>Pseudomonadati</taxon>
        <taxon>Bacteroidota</taxon>
        <taxon>Cytophagia</taxon>
        <taxon>Cytophagales</taxon>
        <taxon>Cytophagaceae</taxon>
        <taxon>Spirosoma</taxon>
    </lineage>
</organism>
<dbReference type="Proteomes" id="UP000249016">
    <property type="component" value="Unassembled WGS sequence"/>
</dbReference>
<dbReference type="GO" id="GO:0046464">
    <property type="term" value="P:acylglycerol catabolic process"/>
    <property type="evidence" value="ECO:0007669"/>
    <property type="project" value="TreeGrafter"/>
</dbReference>
<evidence type="ECO:0000259" key="1">
    <source>
        <dbReference type="Pfam" id="PF12697"/>
    </source>
</evidence>
<dbReference type="RefSeq" id="WP_111341474.1">
    <property type="nucleotide sequence ID" value="NZ_QLII01000001.1"/>
</dbReference>
<comment type="caution">
    <text evidence="2">The sequence shown here is derived from an EMBL/GenBank/DDBJ whole genome shotgun (WGS) entry which is preliminary data.</text>
</comment>
<dbReference type="InterPro" id="IPR029058">
    <property type="entry name" value="AB_hydrolase_fold"/>
</dbReference>
<gene>
    <name evidence="2" type="ORF">HMF3257_08660</name>
</gene>